<comment type="function">
    <text evidence="3">PPIases accelerate the folding of proteins. It catalyzes the cis-trans isomerization of proline imidic peptide bonds in oligopeptides.</text>
</comment>
<feature type="signal peptide" evidence="3">
    <location>
        <begin position="1"/>
        <end position="20"/>
    </location>
</feature>
<dbReference type="GO" id="GO:0003755">
    <property type="term" value="F:peptidyl-prolyl cis-trans isomerase activity"/>
    <property type="evidence" value="ECO:0007669"/>
    <property type="project" value="UniProtKB-UniRule"/>
</dbReference>
<evidence type="ECO:0000259" key="5">
    <source>
        <dbReference type="PROSITE" id="PS50072"/>
    </source>
</evidence>
<feature type="domain" description="PPIase cyclophilin-type" evidence="5">
    <location>
        <begin position="41"/>
        <end position="187"/>
    </location>
</feature>
<reference evidence="6 7" key="1">
    <citation type="journal article" date="2011" name="J. Bacteriol.">
        <title>Genome sequence of Chthoniobacter flavus Ellin428, an aerobic heterotrophic soil bacterium.</title>
        <authorList>
            <person name="Kant R."/>
            <person name="van Passel M.W."/>
            <person name="Palva A."/>
            <person name="Lucas S."/>
            <person name="Lapidus A."/>
            <person name="Glavina Del Rio T."/>
            <person name="Dalin E."/>
            <person name="Tice H."/>
            <person name="Bruce D."/>
            <person name="Goodwin L."/>
            <person name="Pitluck S."/>
            <person name="Larimer F.W."/>
            <person name="Land M.L."/>
            <person name="Hauser L."/>
            <person name="Sangwan P."/>
            <person name="de Vos W.M."/>
            <person name="Janssen P.H."/>
            <person name="Smidt H."/>
        </authorList>
    </citation>
    <scope>NUCLEOTIDE SEQUENCE [LARGE SCALE GENOMIC DNA]</scope>
    <source>
        <strain evidence="6 7">Ellin428</strain>
    </source>
</reference>
<dbReference type="InterPro" id="IPR044666">
    <property type="entry name" value="Cyclophilin_A-like"/>
</dbReference>
<dbReference type="AlphaFoldDB" id="B4D7T6"/>
<dbReference type="STRING" id="497964.CfE428DRAFT_4976"/>
<dbReference type="PANTHER" id="PTHR45625:SF4">
    <property type="entry name" value="PEPTIDYLPROLYL ISOMERASE DOMAIN AND WD REPEAT-CONTAINING PROTEIN 1"/>
    <property type="match status" value="1"/>
</dbReference>
<dbReference type="Pfam" id="PF00160">
    <property type="entry name" value="Pro_isomerase"/>
    <property type="match status" value="1"/>
</dbReference>
<dbReference type="Proteomes" id="UP000005824">
    <property type="component" value="Unassembled WGS sequence"/>
</dbReference>
<dbReference type="Gene3D" id="2.40.100.10">
    <property type="entry name" value="Cyclophilin-like"/>
    <property type="match status" value="1"/>
</dbReference>
<dbReference type="PANTHER" id="PTHR45625">
    <property type="entry name" value="PEPTIDYL-PROLYL CIS-TRANS ISOMERASE-RELATED"/>
    <property type="match status" value="1"/>
</dbReference>
<comment type="caution">
    <text evidence="6">The sequence shown here is derived from an EMBL/GenBank/DDBJ whole genome shotgun (WGS) entry which is preliminary data.</text>
</comment>
<accession>B4D7T6</accession>
<dbReference type="EMBL" id="ABVL01000019">
    <property type="protein sequence ID" value="EDY17459.1"/>
    <property type="molecule type" value="Genomic_DNA"/>
</dbReference>
<name>B4D7T6_9BACT</name>
<dbReference type="eggNOG" id="COG0652">
    <property type="taxonomic scope" value="Bacteria"/>
</dbReference>
<feature type="chain" id="PRO_5006522291" description="Peptidyl-prolyl cis-trans isomerase" evidence="3">
    <location>
        <begin position="21"/>
        <end position="218"/>
    </location>
</feature>
<dbReference type="RefSeq" id="WP_006982297.1">
    <property type="nucleotide sequence ID" value="NZ_ABVL01000019.1"/>
</dbReference>
<keyword evidence="7" id="KW-1185">Reference proteome</keyword>
<comment type="catalytic activity">
    <reaction evidence="3">
        <text>[protein]-peptidylproline (omega=180) = [protein]-peptidylproline (omega=0)</text>
        <dbReference type="Rhea" id="RHEA:16237"/>
        <dbReference type="Rhea" id="RHEA-COMP:10747"/>
        <dbReference type="Rhea" id="RHEA-COMP:10748"/>
        <dbReference type="ChEBI" id="CHEBI:83833"/>
        <dbReference type="ChEBI" id="CHEBI:83834"/>
        <dbReference type="EC" id="5.2.1.8"/>
    </reaction>
</comment>
<evidence type="ECO:0000256" key="1">
    <source>
        <dbReference type="ARBA" id="ARBA00023110"/>
    </source>
</evidence>
<dbReference type="InParanoid" id="B4D7T6"/>
<evidence type="ECO:0000256" key="3">
    <source>
        <dbReference type="RuleBase" id="RU363019"/>
    </source>
</evidence>
<keyword evidence="3" id="KW-0732">Signal</keyword>
<protein>
    <recommendedName>
        <fullName evidence="3">Peptidyl-prolyl cis-trans isomerase</fullName>
        <shortName evidence="3">PPIase</shortName>
        <ecNumber evidence="3">5.2.1.8</ecNumber>
    </recommendedName>
</protein>
<gene>
    <name evidence="6" type="ORF">CfE428DRAFT_4976</name>
</gene>
<evidence type="ECO:0000313" key="6">
    <source>
        <dbReference type="EMBL" id="EDY17459.1"/>
    </source>
</evidence>
<dbReference type="PRINTS" id="PR00153">
    <property type="entry name" value="CSAPPISMRASE"/>
</dbReference>
<sequence>MKKLLSTVCISAMAISAVHADDVALLTFKVGKDKNLKHAAIEFYQNDAPMTADNFKKLARKKFYNGQAVHRVFPDTLLQMGDPLSKRSDRAKTGTGGPGYTLPPEIHRKHTKGAIAAGRLPDKINPGRLSNGSQFFICLTPMPSYDGQYTVFGNVIWGFDELDQISELPVDTNDNPLQRVEIKSIQIMPREKLPAPPVVGPTAPAPTKAKKKHWYQFF</sequence>
<proteinExistence type="inferred from homology"/>
<comment type="similarity">
    <text evidence="3">Belongs to the cyclophilin-type PPIase family.</text>
</comment>
<evidence type="ECO:0000313" key="7">
    <source>
        <dbReference type="Proteomes" id="UP000005824"/>
    </source>
</evidence>
<dbReference type="CDD" id="cd00317">
    <property type="entry name" value="cyclophilin"/>
    <property type="match status" value="1"/>
</dbReference>
<keyword evidence="1 3" id="KW-0697">Rotamase</keyword>
<organism evidence="6 7">
    <name type="scientific">Chthoniobacter flavus Ellin428</name>
    <dbReference type="NCBI Taxonomy" id="497964"/>
    <lineage>
        <taxon>Bacteria</taxon>
        <taxon>Pseudomonadati</taxon>
        <taxon>Verrucomicrobiota</taxon>
        <taxon>Spartobacteria</taxon>
        <taxon>Chthoniobacterales</taxon>
        <taxon>Chthoniobacteraceae</taxon>
        <taxon>Chthoniobacter</taxon>
    </lineage>
</organism>
<dbReference type="PROSITE" id="PS50072">
    <property type="entry name" value="CSA_PPIASE_2"/>
    <property type="match status" value="1"/>
</dbReference>
<dbReference type="InterPro" id="IPR029000">
    <property type="entry name" value="Cyclophilin-like_dom_sf"/>
</dbReference>
<dbReference type="SUPFAM" id="SSF50891">
    <property type="entry name" value="Cyclophilin-like"/>
    <property type="match status" value="1"/>
</dbReference>
<dbReference type="EC" id="5.2.1.8" evidence="3"/>
<evidence type="ECO:0000256" key="4">
    <source>
        <dbReference type="SAM" id="MobiDB-lite"/>
    </source>
</evidence>
<keyword evidence="2 3" id="KW-0413">Isomerase</keyword>
<dbReference type="InterPro" id="IPR002130">
    <property type="entry name" value="Cyclophilin-type_PPIase_dom"/>
</dbReference>
<feature type="region of interest" description="Disordered" evidence="4">
    <location>
        <begin position="83"/>
        <end position="106"/>
    </location>
</feature>
<evidence type="ECO:0000256" key="2">
    <source>
        <dbReference type="ARBA" id="ARBA00023235"/>
    </source>
</evidence>